<dbReference type="PANTHER" id="PTHR30349">
    <property type="entry name" value="PHAGE INTEGRASE-RELATED"/>
    <property type="match status" value="1"/>
</dbReference>
<dbReference type="KEGG" id="bqy:MUS_1950"/>
<protein>
    <submittedName>
        <fullName evidence="6">Site-specific tyrosine recombinase</fullName>
    </submittedName>
</protein>
<reference evidence="6 7" key="1">
    <citation type="journal article" date="2012" name="J. Biotechnol.">
        <title>Genome sequence of the plant growth promoting strain Bacillus amyloliquefaciens subsp. plantarum B9601-Y2 and expression of mersacidin and other secondary metabolites.</title>
        <authorList>
            <person name="He P."/>
            <person name="Hao K."/>
            <person name="Blom J."/>
            <person name="Ruckert C."/>
            <person name="Vater J."/>
            <person name="Mao Z."/>
            <person name="Wu Y."/>
            <person name="Hou M."/>
            <person name="He P."/>
            <person name="He Y."/>
            <person name="Borriss R."/>
        </authorList>
    </citation>
    <scope>NUCLEOTIDE SEQUENCE [LARGE SCALE GENOMIC DNA]</scope>
    <source>
        <strain evidence="6">Y2</strain>
    </source>
</reference>
<dbReference type="HOGENOM" id="CLU_862652_0_0_9"/>
<name>I2C5J9_BACAY</name>
<evidence type="ECO:0000256" key="2">
    <source>
        <dbReference type="ARBA" id="ARBA00022908"/>
    </source>
</evidence>
<accession>I2C5J9</accession>
<dbReference type="PATRIC" id="fig|1126211.3.peg.1851"/>
<proteinExistence type="predicted"/>
<dbReference type="CDD" id="cd00397">
    <property type="entry name" value="DNA_BRE_C"/>
    <property type="match status" value="1"/>
</dbReference>
<dbReference type="AlphaFoldDB" id="I2C5J9"/>
<sequence length="350" mass="41155">MVLKQNNGGVLMAKIKKVRYFTKERKALISKENRKKYDKYLNSNIIKNRDVKDTTYKVYSNYMDQFLVYLAEKWSNIDLYSEEFMEDAVDIMEGYISFCQDILFNNKKVINTKLSTVSSFYLWSLKRGYIDKHPFDKKLDRMKGANEEKIINSYYLDDEQMNLITETLKTDPKFDIQDKLIWSIMLDSANRIGAISKLTIQALDLDNMVFNDIREKRGYKVEVAFNDYSKELILEWLEMRKEMDNLEVDSLFITKYGGEYRQMSKGTIQDRVTKIGEILGLDDFHAHCIRKTALNDIYVKTGDLSLAAEMGNHKSVETTRSSYIKPQTKAEVRQKIIKMKQKMQESKKKD</sequence>
<keyword evidence="2" id="KW-0229">DNA integration</keyword>
<feature type="domain" description="Tyr recombinase" evidence="5">
    <location>
        <begin position="151"/>
        <end position="337"/>
    </location>
</feature>
<organism evidence="6 7">
    <name type="scientific">Bacillus amyloliquefaciens (strain Y2)</name>
    <name type="common">Bacillus amyloliquefaciens subsp. plantarum (strain B9601-Y2)</name>
    <dbReference type="NCBI Taxonomy" id="1155777"/>
    <lineage>
        <taxon>Bacteria</taxon>
        <taxon>Bacillati</taxon>
        <taxon>Bacillota</taxon>
        <taxon>Bacilli</taxon>
        <taxon>Bacillales</taxon>
        <taxon>Bacillaceae</taxon>
        <taxon>Bacillus</taxon>
        <taxon>Bacillus amyloliquefaciens group</taxon>
    </lineage>
</organism>
<dbReference type="InterPro" id="IPR010998">
    <property type="entry name" value="Integrase_recombinase_N"/>
</dbReference>
<evidence type="ECO:0000256" key="1">
    <source>
        <dbReference type="ARBA" id="ARBA00004496"/>
    </source>
</evidence>
<dbReference type="InterPro" id="IPR050090">
    <property type="entry name" value="Tyrosine_recombinase_XerCD"/>
</dbReference>
<evidence type="ECO:0000313" key="7">
    <source>
        <dbReference type="Proteomes" id="UP000002878"/>
    </source>
</evidence>
<evidence type="ECO:0000256" key="4">
    <source>
        <dbReference type="ARBA" id="ARBA00023172"/>
    </source>
</evidence>
<dbReference type="InterPro" id="IPR013762">
    <property type="entry name" value="Integrase-like_cat_sf"/>
</dbReference>
<evidence type="ECO:0000313" key="6">
    <source>
        <dbReference type="EMBL" id="AFJ61923.1"/>
    </source>
</evidence>
<dbReference type="PROSITE" id="PS51898">
    <property type="entry name" value="TYR_RECOMBINASE"/>
    <property type="match status" value="1"/>
</dbReference>
<evidence type="ECO:0000256" key="3">
    <source>
        <dbReference type="ARBA" id="ARBA00023125"/>
    </source>
</evidence>
<dbReference type="GO" id="GO:0003677">
    <property type="term" value="F:DNA binding"/>
    <property type="evidence" value="ECO:0007669"/>
    <property type="project" value="UniProtKB-KW"/>
</dbReference>
<dbReference type="Proteomes" id="UP000002878">
    <property type="component" value="Chromosome"/>
</dbReference>
<dbReference type="Gene3D" id="1.10.150.130">
    <property type="match status" value="1"/>
</dbReference>
<comment type="subcellular location">
    <subcellularLocation>
        <location evidence="1">Cytoplasm</location>
    </subcellularLocation>
</comment>
<dbReference type="EMBL" id="CP003332">
    <property type="protein sequence ID" value="AFJ61923.1"/>
    <property type="molecule type" value="Genomic_DNA"/>
</dbReference>
<dbReference type="InterPro" id="IPR002104">
    <property type="entry name" value="Integrase_catalytic"/>
</dbReference>
<dbReference type="GO" id="GO:0005737">
    <property type="term" value="C:cytoplasm"/>
    <property type="evidence" value="ECO:0007669"/>
    <property type="project" value="UniProtKB-SubCell"/>
</dbReference>
<keyword evidence="4" id="KW-0233">DNA recombination</keyword>
<dbReference type="PANTHER" id="PTHR30349:SF77">
    <property type="entry name" value="TYROSINE RECOMBINASE XERC"/>
    <property type="match status" value="1"/>
</dbReference>
<dbReference type="GO" id="GO:0015074">
    <property type="term" value="P:DNA integration"/>
    <property type="evidence" value="ECO:0007669"/>
    <property type="project" value="UniProtKB-KW"/>
</dbReference>
<evidence type="ECO:0000259" key="5">
    <source>
        <dbReference type="PROSITE" id="PS51898"/>
    </source>
</evidence>
<dbReference type="Pfam" id="PF00589">
    <property type="entry name" value="Phage_integrase"/>
    <property type="match status" value="1"/>
</dbReference>
<dbReference type="GO" id="GO:0006310">
    <property type="term" value="P:DNA recombination"/>
    <property type="evidence" value="ECO:0007669"/>
    <property type="project" value="UniProtKB-KW"/>
</dbReference>
<dbReference type="SUPFAM" id="SSF56349">
    <property type="entry name" value="DNA breaking-rejoining enzymes"/>
    <property type="match status" value="1"/>
</dbReference>
<dbReference type="InterPro" id="IPR011010">
    <property type="entry name" value="DNA_brk_join_enz"/>
</dbReference>
<gene>
    <name evidence="6" type="primary">xerC1</name>
    <name evidence="6" type="ORF">MUS_1950</name>
</gene>
<dbReference type="Gene3D" id="1.10.443.10">
    <property type="entry name" value="Intergrase catalytic core"/>
    <property type="match status" value="1"/>
</dbReference>
<keyword evidence="3" id="KW-0238">DNA-binding</keyword>